<keyword evidence="2 4" id="KW-0328">Glycosyltransferase</keyword>
<evidence type="ECO:0000256" key="4">
    <source>
        <dbReference type="RuleBase" id="RU003718"/>
    </source>
</evidence>
<dbReference type="SUPFAM" id="SSF53756">
    <property type="entry name" value="UDP-Glycosyltransferase/glycogen phosphorylase"/>
    <property type="match status" value="1"/>
</dbReference>
<dbReference type="Proteomes" id="UP000796880">
    <property type="component" value="Unassembled WGS sequence"/>
</dbReference>
<reference evidence="6" key="1">
    <citation type="submission" date="2020-03" db="EMBL/GenBank/DDBJ databases">
        <title>A high-quality chromosome-level genome assembly of a woody plant with both climbing and erect habits, Rhamnella rubrinervis.</title>
        <authorList>
            <person name="Lu Z."/>
            <person name="Yang Y."/>
            <person name="Zhu X."/>
            <person name="Sun Y."/>
        </authorList>
    </citation>
    <scope>NUCLEOTIDE SEQUENCE</scope>
    <source>
        <strain evidence="6">BYM</strain>
        <tissue evidence="6">Leaf</tissue>
    </source>
</reference>
<evidence type="ECO:0000256" key="3">
    <source>
        <dbReference type="ARBA" id="ARBA00022679"/>
    </source>
</evidence>
<dbReference type="PANTHER" id="PTHR48047:SF185">
    <property type="entry name" value="GLYCOSYLTRANSFERASE"/>
    <property type="match status" value="1"/>
</dbReference>
<dbReference type="PANTHER" id="PTHR48047">
    <property type="entry name" value="GLYCOSYLTRANSFERASE"/>
    <property type="match status" value="1"/>
</dbReference>
<evidence type="ECO:0000256" key="1">
    <source>
        <dbReference type="ARBA" id="ARBA00009995"/>
    </source>
</evidence>
<keyword evidence="3 4" id="KW-0808">Transferase</keyword>
<name>A0A8K0MHU7_9ROSA</name>
<evidence type="ECO:0000313" key="6">
    <source>
        <dbReference type="EMBL" id="KAF3446496.1"/>
    </source>
</evidence>
<dbReference type="AlphaFoldDB" id="A0A8K0MHU7"/>
<dbReference type="GO" id="GO:0035251">
    <property type="term" value="F:UDP-glucosyltransferase activity"/>
    <property type="evidence" value="ECO:0007669"/>
    <property type="project" value="TreeGrafter"/>
</dbReference>
<comment type="similarity">
    <text evidence="1 4">Belongs to the UDP-glycosyltransferase family.</text>
</comment>
<evidence type="ECO:0000256" key="2">
    <source>
        <dbReference type="ARBA" id="ARBA00022676"/>
    </source>
</evidence>
<dbReference type="PROSITE" id="PS00375">
    <property type="entry name" value="UDPGT"/>
    <property type="match status" value="1"/>
</dbReference>
<dbReference type="InterPro" id="IPR035595">
    <property type="entry name" value="UDP_glycos_trans_CS"/>
</dbReference>
<accession>A0A8K0MHU7</accession>
<evidence type="ECO:0000313" key="7">
    <source>
        <dbReference type="Proteomes" id="UP000796880"/>
    </source>
</evidence>
<dbReference type="EC" id="2.4.1.-" evidence="5"/>
<dbReference type="Gene3D" id="3.40.50.2000">
    <property type="entry name" value="Glycogen Phosphorylase B"/>
    <property type="match status" value="2"/>
</dbReference>
<keyword evidence="7" id="KW-1185">Reference proteome</keyword>
<dbReference type="CDD" id="cd03784">
    <property type="entry name" value="GT1_Gtf-like"/>
    <property type="match status" value="1"/>
</dbReference>
<sequence>MAQSLMPHVVIFPFMAQGHTLPLLYLSKALSIKNIKVTIITTPSNAKFILKITDNHPNIHMTEIPFPVIDGLPKGCENTSQLPSFDFYVPFLIATKQLQKPFRQVLQNMSDSKTLPICVISDFFLGCTLSVCQAFSVPRLVFHGMGVLSMAICKSSFVHAANLSSKPISEPLDFPGLNLPFVLTKADLPEVVIKAPDLTDPYTQFLLEVGEAELNSWGVLVNTFVELERDHVPSLEAFYKYGAGAKAWCVGPLSLYNNDPNKPNPCSITTKWLDEQAIAPGSVLYVSFGTQADVSDAQLDEVAFGLESSENPFIWVVRSTTWSPPEGLEERIKGKGLIVRDWVDQVQILSHRAVGGFLSHCGWNSILESLSAGLPILAWPMIAEQGLNARIVVDGFGAGVGVISSTVINELGMLSKIGVVSRREICESVKELMGGDKGRQSRERAEALGHVAKEAVREGGSSYRALDELIDQLSGRVVA</sequence>
<dbReference type="EMBL" id="VOIH02000005">
    <property type="protein sequence ID" value="KAF3446496.1"/>
    <property type="molecule type" value="Genomic_DNA"/>
</dbReference>
<evidence type="ECO:0000256" key="5">
    <source>
        <dbReference type="RuleBase" id="RU362057"/>
    </source>
</evidence>
<comment type="caution">
    <text evidence="6">The sequence shown here is derived from an EMBL/GenBank/DDBJ whole genome shotgun (WGS) entry which is preliminary data.</text>
</comment>
<dbReference type="FunFam" id="3.40.50.2000:FF:000107">
    <property type="entry name" value="Glycosyltransferase"/>
    <property type="match status" value="1"/>
</dbReference>
<gene>
    <name evidence="6" type="ORF">FNV43_RR11675</name>
</gene>
<dbReference type="OrthoDB" id="5835829at2759"/>
<dbReference type="Pfam" id="PF00201">
    <property type="entry name" value="UDPGT"/>
    <property type="match status" value="1"/>
</dbReference>
<dbReference type="InterPro" id="IPR002213">
    <property type="entry name" value="UDP_glucos_trans"/>
</dbReference>
<proteinExistence type="inferred from homology"/>
<protein>
    <recommendedName>
        <fullName evidence="5">Glycosyltransferase</fullName>
        <ecNumber evidence="5">2.4.1.-</ecNumber>
    </recommendedName>
</protein>
<organism evidence="6 7">
    <name type="scientific">Rhamnella rubrinervis</name>
    <dbReference type="NCBI Taxonomy" id="2594499"/>
    <lineage>
        <taxon>Eukaryota</taxon>
        <taxon>Viridiplantae</taxon>
        <taxon>Streptophyta</taxon>
        <taxon>Embryophyta</taxon>
        <taxon>Tracheophyta</taxon>
        <taxon>Spermatophyta</taxon>
        <taxon>Magnoliopsida</taxon>
        <taxon>eudicotyledons</taxon>
        <taxon>Gunneridae</taxon>
        <taxon>Pentapetalae</taxon>
        <taxon>rosids</taxon>
        <taxon>fabids</taxon>
        <taxon>Rosales</taxon>
        <taxon>Rhamnaceae</taxon>
        <taxon>rhamnoid group</taxon>
        <taxon>Rhamneae</taxon>
        <taxon>Rhamnella</taxon>
    </lineage>
</organism>